<evidence type="ECO:0000256" key="1">
    <source>
        <dbReference type="ARBA" id="ARBA00004496"/>
    </source>
</evidence>
<dbReference type="Proteomes" id="UP000315289">
    <property type="component" value="Unassembled WGS sequence"/>
</dbReference>
<evidence type="ECO:0000313" key="14">
    <source>
        <dbReference type="Proteomes" id="UP000315289"/>
    </source>
</evidence>
<keyword evidence="7" id="KW-0547">Nucleotide-binding</keyword>
<dbReference type="GO" id="GO:0005737">
    <property type="term" value="C:cytoplasm"/>
    <property type="evidence" value="ECO:0007669"/>
    <property type="project" value="UniProtKB-SubCell"/>
</dbReference>
<dbReference type="GO" id="GO:0000049">
    <property type="term" value="F:tRNA binding"/>
    <property type="evidence" value="ECO:0007669"/>
    <property type="project" value="InterPro"/>
</dbReference>
<dbReference type="SUPFAM" id="SSF55681">
    <property type="entry name" value="Class II aaRS and biotin synthetases"/>
    <property type="match status" value="1"/>
</dbReference>
<reference evidence="13 14" key="1">
    <citation type="journal article" date="2019" name="Front. Microbiol.">
        <title>Ammonia Oxidation by the Arctic Terrestrial Thaumarchaeote Candidatus Nitrosocosmicus arcticus Is Stimulated by Increasing Temperatures.</title>
        <authorList>
            <person name="Alves R.J.E."/>
            <person name="Kerou M."/>
            <person name="Zappe A."/>
            <person name="Bittner R."/>
            <person name="Abby S.S."/>
            <person name="Schmidt H.A."/>
            <person name="Pfeifer K."/>
            <person name="Schleper C."/>
        </authorList>
    </citation>
    <scope>NUCLEOTIDE SEQUENCE [LARGE SCALE GENOMIC DNA]</scope>
    <source>
        <strain evidence="13 14">Kfb</strain>
    </source>
</reference>
<dbReference type="GO" id="GO:0006432">
    <property type="term" value="P:phenylalanyl-tRNA aminoacylation"/>
    <property type="evidence" value="ECO:0007669"/>
    <property type="project" value="InterPro"/>
</dbReference>
<dbReference type="GO" id="GO:0046872">
    <property type="term" value="F:metal ion binding"/>
    <property type="evidence" value="ECO:0007669"/>
    <property type="project" value="UniProtKB-KW"/>
</dbReference>
<keyword evidence="4" id="KW-0963">Cytoplasm</keyword>
<evidence type="ECO:0000256" key="7">
    <source>
        <dbReference type="ARBA" id="ARBA00022741"/>
    </source>
</evidence>
<dbReference type="PANTHER" id="PTHR11538">
    <property type="entry name" value="PHENYLALANYL-TRNA SYNTHETASE"/>
    <property type="match status" value="1"/>
</dbReference>
<evidence type="ECO:0000259" key="12">
    <source>
        <dbReference type="PROSITE" id="PS50862"/>
    </source>
</evidence>
<evidence type="ECO:0000313" key="13">
    <source>
        <dbReference type="EMBL" id="TVP41261.1"/>
    </source>
</evidence>
<dbReference type="AlphaFoldDB" id="A0A557SXF1"/>
<dbReference type="CDD" id="cd00496">
    <property type="entry name" value="PheRS_alpha_core"/>
    <property type="match status" value="1"/>
</dbReference>
<name>A0A557SXF1_9ARCH</name>
<dbReference type="GO" id="GO:0005524">
    <property type="term" value="F:ATP binding"/>
    <property type="evidence" value="ECO:0007669"/>
    <property type="project" value="UniProtKB-KW"/>
</dbReference>
<keyword evidence="14" id="KW-1185">Reference proteome</keyword>
<evidence type="ECO:0000256" key="10">
    <source>
        <dbReference type="ARBA" id="ARBA00022917"/>
    </source>
</evidence>
<dbReference type="InterPro" id="IPR006195">
    <property type="entry name" value="aa-tRNA-synth_II"/>
</dbReference>
<protein>
    <recommendedName>
        <fullName evidence="3">phenylalanine--tRNA ligase</fullName>
        <ecNumber evidence="3">6.1.1.20</ecNumber>
    </recommendedName>
</protein>
<keyword evidence="5 13" id="KW-0436">Ligase</keyword>
<feature type="domain" description="Aminoacyl-transfer RNA synthetases class-II family profile" evidence="12">
    <location>
        <begin position="273"/>
        <end position="518"/>
    </location>
</feature>
<dbReference type="RefSeq" id="WP_261377775.1">
    <property type="nucleotide sequence ID" value="NZ_ML675580.1"/>
</dbReference>
<keyword evidence="11" id="KW-0030">Aminoacyl-tRNA synthetase</keyword>
<dbReference type="NCBIfam" id="TIGR00468">
    <property type="entry name" value="pheS"/>
    <property type="match status" value="1"/>
</dbReference>
<comment type="caution">
    <text evidence="13">The sequence shown here is derived from an EMBL/GenBank/DDBJ whole genome shotgun (WGS) entry which is preliminary data.</text>
</comment>
<dbReference type="InterPro" id="IPR004529">
    <property type="entry name" value="Phe-tRNA-synth_IIc_asu"/>
</dbReference>
<evidence type="ECO:0000256" key="9">
    <source>
        <dbReference type="ARBA" id="ARBA00022842"/>
    </source>
</evidence>
<evidence type="ECO:0000256" key="3">
    <source>
        <dbReference type="ARBA" id="ARBA00012814"/>
    </source>
</evidence>
<keyword evidence="10" id="KW-0648">Protein biosynthesis</keyword>
<accession>A0A557SXF1</accession>
<dbReference type="InterPro" id="IPR045864">
    <property type="entry name" value="aa-tRNA-synth_II/BPL/LPL"/>
</dbReference>
<keyword evidence="8" id="KW-0067">ATP-binding</keyword>
<evidence type="ECO:0000256" key="11">
    <source>
        <dbReference type="ARBA" id="ARBA00023146"/>
    </source>
</evidence>
<evidence type="ECO:0000256" key="8">
    <source>
        <dbReference type="ARBA" id="ARBA00022840"/>
    </source>
</evidence>
<dbReference type="PANTHER" id="PTHR11538:SF40">
    <property type="entry name" value="PHENYLALANINE--TRNA LIGASE ALPHA SUBUNIT"/>
    <property type="match status" value="1"/>
</dbReference>
<organism evidence="13 14">
    <name type="scientific">Candidatus Nitrosocosmicus arcticus</name>
    <dbReference type="NCBI Taxonomy" id="2035267"/>
    <lineage>
        <taxon>Archaea</taxon>
        <taxon>Nitrososphaerota</taxon>
        <taxon>Nitrososphaeria</taxon>
        <taxon>Nitrososphaerales</taxon>
        <taxon>Nitrososphaeraceae</taxon>
        <taxon>Candidatus Nitrosocosmicus</taxon>
    </lineage>
</organism>
<evidence type="ECO:0000256" key="5">
    <source>
        <dbReference type="ARBA" id="ARBA00022598"/>
    </source>
</evidence>
<keyword evidence="6" id="KW-0479">Metal-binding</keyword>
<proteinExistence type="inferred from homology"/>
<evidence type="ECO:0000256" key="4">
    <source>
        <dbReference type="ARBA" id="ARBA00022490"/>
    </source>
</evidence>
<dbReference type="Pfam" id="PF01409">
    <property type="entry name" value="tRNA-synt_2d"/>
    <property type="match status" value="1"/>
</dbReference>
<dbReference type="PROSITE" id="PS50862">
    <property type="entry name" value="AA_TRNA_LIGASE_II"/>
    <property type="match status" value="1"/>
</dbReference>
<sequence length="522" mass="60848">MDKDEIAGRDGSKFENNSERSISSLHPIEKKLLTALRLVEADWITESDLVKRSELTVDQLRRGVEWLRYKDLIQVREGIEFKVYLHQDMSDKEYLALPERKLVNIVSKGVNKLSEIIKSKEFKGNEKEVFGAIRFCKKNNWISIIDDKVTTLSDSHNSSSEENFIAKLDKTKSMLESLFDKEDEKAYESLKKRHNILVTEKLVDKKYRIAQTSVPLVDSLLLIGDKLVRKMTQDVLVSGKWRDLIFEQIDVEAPLPLLNFGKKNPLVDFIDEVKEILVGMGFSEIEGNLTQSCFWNFDALFIPQDHPAREMQDTFYLKSQTELHSPLPQNNSLLQHVSKIHRESWHYDWNIEDSKPYVLRTHTTPVTLQYLSEGKPEKDKVFLIGRVFRNEKVTFKHLVEFHQVEGIYVNEDANLRQLIGIQTEFYSKLGIKKIKFWPTFFPYTEPSLQSMVYNEKFDKWIELFGMGIFRPEVTKPLGIKNPVLAWGGGFERLAMLRFNLNDIRELYSNNLTWLKSVPKCLS</sequence>
<gene>
    <name evidence="13" type="primary">pheS</name>
    <name evidence="13" type="ORF">NARC_40224</name>
</gene>
<dbReference type="EC" id="6.1.1.20" evidence="3"/>
<keyword evidence="9" id="KW-0460">Magnesium</keyword>
<comment type="subcellular location">
    <subcellularLocation>
        <location evidence="1">Cytoplasm</location>
    </subcellularLocation>
</comment>
<dbReference type="GO" id="GO:0004826">
    <property type="term" value="F:phenylalanine-tRNA ligase activity"/>
    <property type="evidence" value="ECO:0007669"/>
    <property type="project" value="UniProtKB-EC"/>
</dbReference>
<comment type="similarity">
    <text evidence="2">Belongs to the class-II aminoacyl-tRNA synthetase family. Phe-tRNA synthetase alpha subunit type 2 subfamily.</text>
</comment>
<evidence type="ECO:0000256" key="2">
    <source>
        <dbReference type="ARBA" id="ARBA00006703"/>
    </source>
</evidence>
<dbReference type="InterPro" id="IPR002319">
    <property type="entry name" value="Phenylalanyl-tRNA_Synthase"/>
</dbReference>
<dbReference type="Gene3D" id="3.30.930.10">
    <property type="entry name" value="Bira Bifunctional Protein, Domain 2"/>
    <property type="match status" value="1"/>
</dbReference>
<dbReference type="EMBL" id="VOAH01000004">
    <property type="protein sequence ID" value="TVP41261.1"/>
    <property type="molecule type" value="Genomic_DNA"/>
</dbReference>
<dbReference type="NCBIfam" id="NF003210">
    <property type="entry name" value="PRK04172.1"/>
    <property type="match status" value="1"/>
</dbReference>
<evidence type="ECO:0000256" key="6">
    <source>
        <dbReference type="ARBA" id="ARBA00022723"/>
    </source>
</evidence>